<accession>A0A151RVU9</accession>
<keyword evidence="4" id="KW-1185">Reference proteome</keyword>
<dbReference type="Gene3D" id="3.30.70.270">
    <property type="match status" value="1"/>
</dbReference>
<dbReference type="PANTHER" id="PTHR37984">
    <property type="entry name" value="PROTEIN CBG26694"/>
    <property type="match status" value="1"/>
</dbReference>
<feature type="domain" description="Reverse transcriptase/retrotransposon-derived protein RNase H-like" evidence="2">
    <location>
        <begin position="35"/>
        <end position="94"/>
    </location>
</feature>
<dbReference type="EMBL" id="KQ483551">
    <property type="protein sequence ID" value="KYP46660.1"/>
    <property type="molecule type" value="Genomic_DNA"/>
</dbReference>
<dbReference type="InterPro" id="IPR043128">
    <property type="entry name" value="Rev_trsase/Diguanyl_cyclase"/>
</dbReference>
<dbReference type="Gramene" id="C.cajan_31283.t">
    <property type="protein sequence ID" value="C.cajan_31283.t.cds1"/>
    <property type="gene ID" value="C.cajan_31283"/>
</dbReference>
<feature type="non-terminal residue" evidence="3">
    <location>
        <position position="1"/>
    </location>
</feature>
<organism evidence="3 4">
    <name type="scientific">Cajanus cajan</name>
    <name type="common">Pigeon pea</name>
    <name type="synonym">Cajanus indicus</name>
    <dbReference type="NCBI Taxonomy" id="3821"/>
    <lineage>
        <taxon>Eukaryota</taxon>
        <taxon>Viridiplantae</taxon>
        <taxon>Streptophyta</taxon>
        <taxon>Embryophyta</taxon>
        <taxon>Tracheophyta</taxon>
        <taxon>Spermatophyta</taxon>
        <taxon>Magnoliopsida</taxon>
        <taxon>eudicotyledons</taxon>
        <taxon>Gunneridae</taxon>
        <taxon>Pentapetalae</taxon>
        <taxon>rosids</taxon>
        <taxon>fabids</taxon>
        <taxon>Fabales</taxon>
        <taxon>Fabaceae</taxon>
        <taxon>Papilionoideae</taxon>
        <taxon>50 kb inversion clade</taxon>
        <taxon>NPAAA clade</taxon>
        <taxon>indigoferoid/millettioid clade</taxon>
        <taxon>Phaseoleae</taxon>
        <taxon>Cajanus</taxon>
    </lineage>
</organism>
<dbReference type="Pfam" id="PF17919">
    <property type="entry name" value="RT_RNaseH_2"/>
    <property type="match status" value="1"/>
</dbReference>
<dbReference type="STRING" id="3821.A0A151RVU9"/>
<reference evidence="3" key="1">
    <citation type="journal article" date="2012" name="Nat. Biotechnol.">
        <title>Draft genome sequence of pigeonpea (Cajanus cajan), an orphan legume crop of resource-poor farmers.</title>
        <authorList>
            <person name="Varshney R.K."/>
            <person name="Chen W."/>
            <person name="Li Y."/>
            <person name="Bharti A.K."/>
            <person name="Saxena R.K."/>
            <person name="Schlueter J.A."/>
            <person name="Donoghue M.T."/>
            <person name="Azam S."/>
            <person name="Fan G."/>
            <person name="Whaley A.M."/>
            <person name="Farmer A.D."/>
            <person name="Sheridan J."/>
            <person name="Iwata A."/>
            <person name="Tuteja R."/>
            <person name="Penmetsa R.V."/>
            <person name="Wu W."/>
            <person name="Upadhyaya H.D."/>
            <person name="Yang S.P."/>
            <person name="Shah T."/>
            <person name="Saxena K.B."/>
            <person name="Michael T."/>
            <person name="McCombie W.R."/>
            <person name="Yang B."/>
            <person name="Zhang G."/>
            <person name="Yang H."/>
            <person name="Wang J."/>
            <person name="Spillane C."/>
            <person name="Cook D.R."/>
            <person name="May G.D."/>
            <person name="Xu X."/>
            <person name="Jackson S.A."/>
        </authorList>
    </citation>
    <scope>NUCLEOTIDE SEQUENCE [LARGE SCALE GENOMIC DNA]</scope>
</reference>
<dbReference type="AlphaFoldDB" id="A0A151RVU9"/>
<proteinExistence type="predicted"/>
<gene>
    <name evidence="3" type="ORF">KK1_031759</name>
</gene>
<dbReference type="SUPFAM" id="SSF56672">
    <property type="entry name" value="DNA/RNA polymerases"/>
    <property type="match status" value="1"/>
</dbReference>
<dbReference type="Proteomes" id="UP000075243">
    <property type="component" value="Unassembled WGS sequence"/>
</dbReference>
<evidence type="ECO:0000259" key="2">
    <source>
        <dbReference type="Pfam" id="PF17919"/>
    </source>
</evidence>
<protein>
    <submittedName>
        <fullName evidence="3">Retrovirus-related Pol polyprotein from transposon 17.6</fullName>
    </submittedName>
</protein>
<sequence length="97" mass="11337">GFLGLIGFYHHFIRHYASFMVSLTDLLTSNNMFLWNVQAEYAFTNLKKVIIETPILQLLDFSKPFNITMNASFVSIEIVLSQNHHPLTFFRKKLCPR</sequence>
<keyword evidence="1" id="KW-0511">Multifunctional enzyme</keyword>
<evidence type="ECO:0000313" key="4">
    <source>
        <dbReference type="Proteomes" id="UP000075243"/>
    </source>
</evidence>
<dbReference type="GO" id="GO:0003824">
    <property type="term" value="F:catalytic activity"/>
    <property type="evidence" value="ECO:0007669"/>
    <property type="project" value="UniProtKB-KW"/>
</dbReference>
<evidence type="ECO:0000256" key="1">
    <source>
        <dbReference type="ARBA" id="ARBA00023268"/>
    </source>
</evidence>
<dbReference type="PANTHER" id="PTHR37984:SF5">
    <property type="entry name" value="PROTEIN NYNRIN-LIKE"/>
    <property type="match status" value="1"/>
</dbReference>
<dbReference type="InterPro" id="IPR050951">
    <property type="entry name" value="Retrovirus_Pol_polyprotein"/>
</dbReference>
<dbReference type="InterPro" id="IPR043502">
    <property type="entry name" value="DNA/RNA_pol_sf"/>
</dbReference>
<dbReference type="InterPro" id="IPR041577">
    <property type="entry name" value="RT_RNaseH_2"/>
</dbReference>
<name>A0A151RVU9_CAJCA</name>
<evidence type="ECO:0000313" key="3">
    <source>
        <dbReference type="EMBL" id="KYP46660.1"/>
    </source>
</evidence>